<dbReference type="FunFam" id="3.40.50.300:FF:001033">
    <property type="entry name" value="Shikimate kinase 2, chloroplastic"/>
    <property type="match status" value="1"/>
</dbReference>
<dbReference type="GO" id="GO:0008652">
    <property type="term" value="P:amino acid biosynthetic process"/>
    <property type="evidence" value="ECO:0007669"/>
    <property type="project" value="UniProtKB-KW"/>
</dbReference>
<dbReference type="GO" id="GO:0005829">
    <property type="term" value="C:cytosol"/>
    <property type="evidence" value="ECO:0007669"/>
    <property type="project" value="TreeGrafter"/>
</dbReference>
<keyword evidence="10" id="KW-0067">ATP-binding</keyword>
<keyword evidence="9" id="KW-0418">Kinase</keyword>
<dbReference type="GO" id="GO:0009507">
    <property type="term" value="C:chloroplast"/>
    <property type="evidence" value="ECO:0007669"/>
    <property type="project" value="UniProtKB-SubCell"/>
</dbReference>
<name>A0AAV0ECA1_9ASTE</name>
<evidence type="ECO:0000256" key="3">
    <source>
        <dbReference type="ARBA" id="ARBA00004842"/>
    </source>
</evidence>
<comment type="pathway">
    <text evidence="3">Metabolic intermediate biosynthesis; chorismate biosynthesis; chorismate from D-erythrose 4-phosphate and phosphoenolpyruvate: step 5/7.</text>
</comment>
<evidence type="ECO:0000256" key="9">
    <source>
        <dbReference type="ARBA" id="ARBA00022777"/>
    </source>
</evidence>
<dbReference type="GO" id="GO:0004765">
    <property type="term" value="F:shikimate kinase activity"/>
    <property type="evidence" value="ECO:0007669"/>
    <property type="project" value="UniProtKB-EC"/>
</dbReference>
<evidence type="ECO:0000256" key="12">
    <source>
        <dbReference type="ARBA" id="ARBA00048567"/>
    </source>
</evidence>
<evidence type="ECO:0000256" key="7">
    <source>
        <dbReference type="ARBA" id="ARBA00022679"/>
    </source>
</evidence>
<reference evidence="13" key="1">
    <citation type="submission" date="2022-07" db="EMBL/GenBank/DDBJ databases">
        <authorList>
            <person name="Macas J."/>
            <person name="Novak P."/>
            <person name="Neumann P."/>
        </authorList>
    </citation>
    <scope>NUCLEOTIDE SEQUENCE</scope>
</reference>
<dbReference type="EC" id="2.7.1.71" evidence="5"/>
<dbReference type="InterPro" id="IPR027417">
    <property type="entry name" value="P-loop_NTPase"/>
</dbReference>
<dbReference type="CDD" id="cd00464">
    <property type="entry name" value="SK"/>
    <property type="match status" value="1"/>
</dbReference>
<comment type="catalytic activity">
    <reaction evidence="12">
        <text>shikimate + ATP = 3-phosphoshikimate + ADP + H(+)</text>
        <dbReference type="Rhea" id="RHEA:13121"/>
        <dbReference type="ChEBI" id="CHEBI:15378"/>
        <dbReference type="ChEBI" id="CHEBI:30616"/>
        <dbReference type="ChEBI" id="CHEBI:36208"/>
        <dbReference type="ChEBI" id="CHEBI:145989"/>
        <dbReference type="ChEBI" id="CHEBI:456216"/>
        <dbReference type="EC" id="2.7.1.71"/>
    </reaction>
</comment>
<evidence type="ECO:0000256" key="5">
    <source>
        <dbReference type="ARBA" id="ARBA00012154"/>
    </source>
</evidence>
<dbReference type="AlphaFoldDB" id="A0AAV0ECA1"/>
<dbReference type="EMBL" id="CAMAPF010000921">
    <property type="protein sequence ID" value="CAH9121392.1"/>
    <property type="molecule type" value="Genomic_DNA"/>
</dbReference>
<comment type="function">
    <text evidence="1">Catalyzes the specific phosphorylation of the 3-hydroxyl group of shikimic acid using ATP as a cosubstrate.</text>
</comment>
<dbReference type="HAMAP" id="MF_00109">
    <property type="entry name" value="Shikimate_kinase"/>
    <property type="match status" value="1"/>
</dbReference>
<comment type="subcellular location">
    <subcellularLocation>
        <location evidence="2">Plastid</location>
        <location evidence="2">Chloroplast</location>
    </subcellularLocation>
</comment>
<evidence type="ECO:0000313" key="13">
    <source>
        <dbReference type="EMBL" id="CAH9121392.1"/>
    </source>
</evidence>
<dbReference type="PANTHER" id="PTHR21087">
    <property type="entry name" value="SHIKIMATE KINASE"/>
    <property type="match status" value="1"/>
</dbReference>
<keyword evidence="14" id="KW-1185">Reference proteome</keyword>
<evidence type="ECO:0000256" key="6">
    <source>
        <dbReference type="ARBA" id="ARBA00022605"/>
    </source>
</evidence>
<gene>
    <name evidence="13" type="ORF">CEPIT_LOCUS23663</name>
</gene>
<dbReference type="GO" id="GO:0009073">
    <property type="term" value="P:aromatic amino acid family biosynthetic process"/>
    <property type="evidence" value="ECO:0007669"/>
    <property type="project" value="UniProtKB-KW"/>
</dbReference>
<dbReference type="InterPro" id="IPR023000">
    <property type="entry name" value="Shikimate_kinase_CS"/>
</dbReference>
<comment type="similarity">
    <text evidence="4">Belongs to the shikimate kinase family.</text>
</comment>
<organism evidence="13 14">
    <name type="scientific">Cuscuta epithymum</name>
    <dbReference type="NCBI Taxonomy" id="186058"/>
    <lineage>
        <taxon>Eukaryota</taxon>
        <taxon>Viridiplantae</taxon>
        <taxon>Streptophyta</taxon>
        <taxon>Embryophyta</taxon>
        <taxon>Tracheophyta</taxon>
        <taxon>Spermatophyta</taxon>
        <taxon>Magnoliopsida</taxon>
        <taxon>eudicotyledons</taxon>
        <taxon>Gunneridae</taxon>
        <taxon>Pentapetalae</taxon>
        <taxon>asterids</taxon>
        <taxon>lamiids</taxon>
        <taxon>Solanales</taxon>
        <taxon>Convolvulaceae</taxon>
        <taxon>Cuscuteae</taxon>
        <taxon>Cuscuta</taxon>
        <taxon>Cuscuta subgen. Cuscuta</taxon>
    </lineage>
</organism>
<evidence type="ECO:0000313" key="14">
    <source>
        <dbReference type="Proteomes" id="UP001152523"/>
    </source>
</evidence>
<dbReference type="PRINTS" id="PR01100">
    <property type="entry name" value="SHIKIMTKNASE"/>
</dbReference>
<evidence type="ECO:0000256" key="2">
    <source>
        <dbReference type="ARBA" id="ARBA00004229"/>
    </source>
</evidence>
<evidence type="ECO:0000256" key="11">
    <source>
        <dbReference type="ARBA" id="ARBA00023141"/>
    </source>
</evidence>
<dbReference type="Pfam" id="PF01202">
    <property type="entry name" value="SKI"/>
    <property type="match status" value="1"/>
</dbReference>
<dbReference type="PROSITE" id="PS01128">
    <property type="entry name" value="SHIKIMATE_KINASE"/>
    <property type="match status" value="1"/>
</dbReference>
<dbReference type="InterPro" id="IPR000623">
    <property type="entry name" value="Shikimate_kinase/TSH1"/>
</dbReference>
<keyword evidence="11" id="KW-0057">Aromatic amino acid biosynthesis</keyword>
<dbReference type="Gene3D" id="3.40.50.300">
    <property type="entry name" value="P-loop containing nucleotide triphosphate hydrolases"/>
    <property type="match status" value="1"/>
</dbReference>
<dbReference type="SUPFAM" id="SSF52540">
    <property type="entry name" value="P-loop containing nucleoside triphosphate hydrolases"/>
    <property type="match status" value="1"/>
</dbReference>
<keyword evidence="7" id="KW-0808">Transferase</keyword>
<dbReference type="PANTHER" id="PTHR21087:SF16">
    <property type="entry name" value="SHIKIMATE KINASE 1, CHLOROPLASTIC"/>
    <property type="match status" value="1"/>
</dbReference>
<evidence type="ECO:0000256" key="8">
    <source>
        <dbReference type="ARBA" id="ARBA00022741"/>
    </source>
</evidence>
<comment type="caution">
    <text evidence="13">The sequence shown here is derived from an EMBL/GenBank/DDBJ whole genome shotgun (WGS) entry which is preliminary data.</text>
</comment>
<evidence type="ECO:0000256" key="1">
    <source>
        <dbReference type="ARBA" id="ARBA00002641"/>
    </source>
</evidence>
<dbReference type="InterPro" id="IPR031322">
    <property type="entry name" value="Shikimate/glucono_kinase"/>
</dbReference>
<accession>A0AAV0ECA1</accession>
<keyword evidence="6" id="KW-0028">Amino-acid biosynthesis</keyword>
<evidence type="ECO:0000256" key="4">
    <source>
        <dbReference type="ARBA" id="ARBA00006997"/>
    </source>
</evidence>
<sequence length="252" mass="28226">MHSQHQKKVPGPQGDYSPYVDEVQVLKRKSEEIKPYLNGRCIHLVGMMGSGKTTVGRILVETLGYSFLDSDTLIEQAFGTSSISEIFKKHGEGFFRDNETEVLRKLSLMRHIVVSTGGGAVVRPINWKYMHKGISVWLDVPVNVLAMRISAVGTHSRPLLPNESEDNDPKTLKCLLTLLDERREAYSNAKARVCIKNIALSRGCIDVSNITPTQVAIQALEQIKNLLKKQSVEVHRSSELCMCYSRRCSLTL</sequence>
<dbReference type="Proteomes" id="UP001152523">
    <property type="component" value="Unassembled WGS sequence"/>
</dbReference>
<evidence type="ECO:0000256" key="10">
    <source>
        <dbReference type="ARBA" id="ARBA00022840"/>
    </source>
</evidence>
<proteinExistence type="inferred from homology"/>
<protein>
    <recommendedName>
        <fullName evidence="5">shikimate kinase</fullName>
        <ecNumber evidence="5">2.7.1.71</ecNumber>
    </recommendedName>
</protein>
<dbReference type="GO" id="GO:0005524">
    <property type="term" value="F:ATP binding"/>
    <property type="evidence" value="ECO:0007669"/>
    <property type="project" value="UniProtKB-KW"/>
</dbReference>
<keyword evidence="8" id="KW-0547">Nucleotide-binding</keyword>